<reference evidence="3" key="1">
    <citation type="submission" date="2021-01" db="EMBL/GenBank/DDBJ databases">
        <title>Caligus Genome Assembly.</title>
        <authorList>
            <person name="Gallardo-Escarate C."/>
        </authorList>
    </citation>
    <scope>NUCLEOTIDE SEQUENCE [LARGE SCALE GENOMIC DNA]</scope>
</reference>
<evidence type="ECO:0000259" key="1">
    <source>
        <dbReference type="Pfam" id="PF12596"/>
    </source>
</evidence>
<accession>A0A7T8KAA2</accession>
<keyword evidence="3" id="KW-1185">Reference proteome</keyword>
<dbReference type="Pfam" id="PF12596">
    <property type="entry name" value="Tnp_P_element_C"/>
    <property type="match status" value="1"/>
</dbReference>
<gene>
    <name evidence="2" type="ORF">FKW44_004975</name>
</gene>
<organism evidence="2 3">
    <name type="scientific">Caligus rogercresseyi</name>
    <name type="common">Sea louse</name>
    <dbReference type="NCBI Taxonomy" id="217165"/>
    <lineage>
        <taxon>Eukaryota</taxon>
        <taxon>Metazoa</taxon>
        <taxon>Ecdysozoa</taxon>
        <taxon>Arthropoda</taxon>
        <taxon>Crustacea</taxon>
        <taxon>Multicrustacea</taxon>
        <taxon>Hexanauplia</taxon>
        <taxon>Copepoda</taxon>
        <taxon>Siphonostomatoida</taxon>
        <taxon>Caligidae</taxon>
        <taxon>Caligus</taxon>
    </lineage>
</organism>
<dbReference type="EMBL" id="CP045892">
    <property type="protein sequence ID" value="QQP52737.1"/>
    <property type="molecule type" value="Genomic_DNA"/>
</dbReference>
<protein>
    <recommendedName>
        <fullName evidence="1">Transposable element P transposase-like C-terminal domain-containing protein</fullName>
    </recommendedName>
</protein>
<proteinExistence type="predicted"/>
<dbReference type="InterPro" id="IPR022242">
    <property type="entry name" value="TNP-like_C"/>
</dbReference>
<sequence>MKLPPSSYGEYVPGLLSTCAHGNSFLCLVGKHRKNSNDCSNEGLSYIAGYLARKLKDLHTNLGKHTSNIEDLKKLKVIGLNYYRPSPDF</sequence>
<dbReference type="AlphaFoldDB" id="A0A7T8KAA2"/>
<name>A0A7T8KAA2_CALRO</name>
<feature type="domain" description="Transposable element P transposase-like C-terminal" evidence="1">
    <location>
        <begin position="36"/>
        <end position="68"/>
    </location>
</feature>
<evidence type="ECO:0000313" key="3">
    <source>
        <dbReference type="Proteomes" id="UP000595437"/>
    </source>
</evidence>
<dbReference type="OrthoDB" id="6757204at2759"/>
<evidence type="ECO:0000313" key="2">
    <source>
        <dbReference type="EMBL" id="QQP52737.1"/>
    </source>
</evidence>
<dbReference type="Proteomes" id="UP000595437">
    <property type="component" value="Chromosome 3"/>
</dbReference>